<protein>
    <submittedName>
        <fullName evidence="1">Uncharacterized protein</fullName>
    </submittedName>
</protein>
<dbReference type="Gene3D" id="3.80.10.10">
    <property type="entry name" value="Ribonuclease Inhibitor"/>
    <property type="match status" value="1"/>
</dbReference>
<proteinExistence type="predicted"/>
<reference evidence="1" key="1">
    <citation type="submission" date="2023-03" db="EMBL/GenBank/DDBJ databases">
        <title>Massive genome expansion in bonnet fungi (Mycena s.s.) driven by repeated elements and novel gene families across ecological guilds.</title>
        <authorList>
            <consortium name="Lawrence Berkeley National Laboratory"/>
            <person name="Harder C.B."/>
            <person name="Miyauchi S."/>
            <person name="Viragh M."/>
            <person name="Kuo A."/>
            <person name="Thoen E."/>
            <person name="Andreopoulos B."/>
            <person name="Lu D."/>
            <person name="Skrede I."/>
            <person name="Drula E."/>
            <person name="Henrissat B."/>
            <person name="Morin E."/>
            <person name="Kohler A."/>
            <person name="Barry K."/>
            <person name="LaButti K."/>
            <person name="Morin E."/>
            <person name="Salamov A."/>
            <person name="Lipzen A."/>
            <person name="Mereny Z."/>
            <person name="Hegedus B."/>
            <person name="Baldrian P."/>
            <person name="Stursova M."/>
            <person name="Weitz H."/>
            <person name="Taylor A."/>
            <person name="Grigoriev I.V."/>
            <person name="Nagy L.G."/>
            <person name="Martin F."/>
            <person name="Kauserud H."/>
        </authorList>
    </citation>
    <scope>NUCLEOTIDE SEQUENCE</scope>
    <source>
        <strain evidence="1">CBHHK200</strain>
    </source>
</reference>
<keyword evidence="2" id="KW-1185">Reference proteome</keyword>
<organism evidence="1 2">
    <name type="scientific">Mycena alexandri</name>
    <dbReference type="NCBI Taxonomy" id="1745969"/>
    <lineage>
        <taxon>Eukaryota</taxon>
        <taxon>Fungi</taxon>
        <taxon>Dikarya</taxon>
        <taxon>Basidiomycota</taxon>
        <taxon>Agaricomycotina</taxon>
        <taxon>Agaricomycetes</taxon>
        <taxon>Agaricomycetidae</taxon>
        <taxon>Agaricales</taxon>
        <taxon>Marasmiineae</taxon>
        <taxon>Mycenaceae</taxon>
        <taxon>Mycena</taxon>
    </lineage>
</organism>
<dbReference type="EMBL" id="JARJCM010000218">
    <property type="protein sequence ID" value="KAJ7022047.1"/>
    <property type="molecule type" value="Genomic_DNA"/>
</dbReference>
<feature type="non-terminal residue" evidence="1">
    <location>
        <position position="1"/>
    </location>
</feature>
<evidence type="ECO:0000313" key="2">
    <source>
        <dbReference type="Proteomes" id="UP001218188"/>
    </source>
</evidence>
<comment type="caution">
    <text evidence="1">The sequence shown here is derived from an EMBL/GenBank/DDBJ whole genome shotgun (WGS) entry which is preliminary data.</text>
</comment>
<accession>A0AAD6SAQ2</accession>
<name>A0AAD6SAQ2_9AGAR</name>
<dbReference type="AlphaFoldDB" id="A0AAD6SAQ2"/>
<dbReference type="InterPro" id="IPR032675">
    <property type="entry name" value="LRR_dom_sf"/>
</dbReference>
<gene>
    <name evidence="1" type="ORF">C8F04DRAFT_247190</name>
</gene>
<sequence length="275" mass="31553">SHQWVVVVHNSGFRHPLEEVDGIIDRWFERAGTLPLSLNWFGGAGNNWSEQINIIVRRYAPRLQFLDLHINAHCITRLIDGVTFPRLQKLYLENLDDGFLPTGTSPMLMFSNAPRLRQVVLSNIPPSFLVLPWESLESFTMGDLPGASLDVLRMSPLLRKLSVQNPSGNTVIHDGSIVLHARLNSPSLWNTTDEILQYFAFPTLEDLQLANISFLNNNNFLSFLSRTRGSLRYFTISHRLEPLILSVEWFGYMRHLTDLYLPHLEQRSWVDFVSA</sequence>
<dbReference type="Proteomes" id="UP001218188">
    <property type="component" value="Unassembled WGS sequence"/>
</dbReference>
<dbReference type="SUPFAM" id="SSF52058">
    <property type="entry name" value="L domain-like"/>
    <property type="match status" value="1"/>
</dbReference>
<evidence type="ECO:0000313" key="1">
    <source>
        <dbReference type="EMBL" id="KAJ7022047.1"/>
    </source>
</evidence>